<organism evidence="1 2">
    <name type="scientific">Rhizophagus irregularis</name>
    <dbReference type="NCBI Taxonomy" id="588596"/>
    <lineage>
        <taxon>Eukaryota</taxon>
        <taxon>Fungi</taxon>
        <taxon>Fungi incertae sedis</taxon>
        <taxon>Mucoromycota</taxon>
        <taxon>Glomeromycotina</taxon>
        <taxon>Glomeromycetes</taxon>
        <taxon>Glomerales</taxon>
        <taxon>Glomeraceae</taxon>
        <taxon>Rhizophagus</taxon>
    </lineage>
</organism>
<evidence type="ECO:0000313" key="2">
    <source>
        <dbReference type="Proteomes" id="UP000233469"/>
    </source>
</evidence>
<proteinExistence type="predicted"/>
<name>A0A2N1MES1_9GLOM</name>
<protein>
    <submittedName>
        <fullName evidence="1">Uncharacterized protein</fullName>
    </submittedName>
</protein>
<dbReference type="EMBL" id="LLXL01002703">
    <property type="protein sequence ID" value="PKK60155.1"/>
    <property type="molecule type" value="Genomic_DNA"/>
</dbReference>
<comment type="caution">
    <text evidence="1">The sequence shown here is derived from an EMBL/GenBank/DDBJ whole genome shotgun (WGS) entry which is preliminary data.</text>
</comment>
<dbReference type="Proteomes" id="UP000233469">
    <property type="component" value="Unassembled WGS sequence"/>
</dbReference>
<sequence>MDRKVLEVLDNRQVSWRRSEGGRCDHVCAGFDEIKVGKTESAVVILRTYFNDMIMFLLDTACSYNFGERIQLVYKRRSMKGCEIQSKFRRKLSKKSCLNASLKQLNMSYVDIFHWFLRREHTELWISKSLTLQSESPLVLNLTRQAKENPKSPKPQVLVPVRDNNLRVL</sequence>
<dbReference type="AlphaFoldDB" id="A0A2N1MES1"/>
<reference evidence="1 2" key="2">
    <citation type="submission" date="2017-10" db="EMBL/GenBank/DDBJ databases">
        <title>Extensive intraspecific genome diversity in a model arbuscular mycorrhizal fungus.</title>
        <authorList>
            <person name="Chen E.C.H."/>
            <person name="Morin E."/>
            <person name="Baudet D."/>
            <person name="Noel J."/>
            <person name="Ndikumana S."/>
            <person name="Charron P."/>
            <person name="St-Onge C."/>
            <person name="Giorgi J."/>
            <person name="Grigoriev I.V."/>
            <person name="Roux C."/>
            <person name="Martin F.M."/>
            <person name="Corradi N."/>
        </authorList>
    </citation>
    <scope>NUCLEOTIDE SEQUENCE [LARGE SCALE GENOMIC DNA]</scope>
    <source>
        <strain evidence="1 2">C2</strain>
    </source>
</reference>
<evidence type="ECO:0000313" key="1">
    <source>
        <dbReference type="EMBL" id="PKK60155.1"/>
    </source>
</evidence>
<reference evidence="1 2" key="1">
    <citation type="submission" date="2016-04" db="EMBL/GenBank/DDBJ databases">
        <title>Genome analyses suggest a sexual origin of heterokaryosis in a supposedly ancient asexual fungus.</title>
        <authorList>
            <person name="Ropars J."/>
            <person name="Sedzielewska K."/>
            <person name="Noel J."/>
            <person name="Charron P."/>
            <person name="Farinelli L."/>
            <person name="Marton T."/>
            <person name="Kruger M."/>
            <person name="Pelin A."/>
            <person name="Brachmann A."/>
            <person name="Corradi N."/>
        </authorList>
    </citation>
    <scope>NUCLEOTIDE SEQUENCE [LARGE SCALE GENOMIC DNA]</scope>
    <source>
        <strain evidence="1 2">C2</strain>
    </source>
</reference>
<accession>A0A2N1MES1</accession>
<gene>
    <name evidence="1" type="ORF">RhiirC2_819250</name>
</gene>